<organism evidence="1 2">
    <name type="scientific">Caenorhabditis auriculariae</name>
    <dbReference type="NCBI Taxonomy" id="2777116"/>
    <lineage>
        <taxon>Eukaryota</taxon>
        <taxon>Metazoa</taxon>
        <taxon>Ecdysozoa</taxon>
        <taxon>Nematoda</taxon>
        <taxon>Chromadorea</taxon>
        <taxon>Rhabditida</taxon>
        <taxon>Rhabditina</taxon>
        <taxon>Rhabditomorpha</taxon>
        <taxon>Rhabditoidea</taxon>
        <taxon>Rhabditidae</taxon>
        <taxon>Peloderinae</taxon>
        <taxon>Caenorhabditis</taxon>
    </lineage>
</organism>
<keyword evidence="2" id="KW-1185">Reference proteome</keyword>
<protein>
    <submittedName>
        <fullName evidence="1">Uncharacterized protein</fullName>
    </submittedName>
</protein>
<evidence type="ECO:0000313" key="2">
    <source>
        <dbReference type="Proteomes" id="UP000835052"/>
    </source>
</evidence>
<proteinExistence type="predicted"/>
<reference evidence="1" key="1">
    <citation type="submission" date="2020-10" db="EMBL/GenBank/DDBJ databases">
        <authorList>
            <person name="Kikuchi T."/>
        </authorList>
    </citation>
    <scope>NUCLEOTIDE SEQUENCE</scope>
    <source>
        <strain evidence="1">NKZ352</strain>
    </source>
</reference>
<evidence type="ECO:0000313" key="1">
    <source>
        <dbReference type="EMBL" id="CAD6196511.1"/>
    </source>
</evidence>
<dbReference type="AlphaFoldDB" id="A0A8S1HIQ6"/>
<gene>
    <name evidence="1" type="ORF">CAUJ_LOCUS12425</name>
</gene>
<comment type="caution">
    <text evidence="1">The sequence shown here is derived from an EMBL/GenBank/DDBJ whole genome shotgun (WGS) entry which is preliminary data.</text>
</comment>
<dbReference type="Proteomes" id="UP000835052">
    <property type="component" value="Unassembled WGS sequence"/>
</dbReference>
<name>A0A8S1HIQ6_9PELO</name>
<sequence length="123" mass="13703">MTPVCTWFNVTPQDVTVTIQNDGSTVWLKIYNLTTCPETVQGLNMTWSRDYCPSTTCDTYGPVLQWMIFVNGNTYSTITQRYSNSTCSAECETPNDHCPGALGTLLDGTEDDEYYCIKPPGFG</sequence>
<accession>A0A8S1HIQ6</accession>
<dbReference type="EMBL" id="CAJGYM010000074">
    <property type="protein sequence ID" value="CAD6196511.1"/>
    <property type="molecule type" value="Genomic_DNA"/>
</dbReference>